<evidence type="ECO:0000256" key="2">
    <source>
        <dbReference type="ARBA" id="ARBA00023134"/>
    </source>
</evidence>
<dbReference type="SUPFAM" id="SSF52540">
    <property type="entry name" value="P-loop containing nucleoside triphosphate hydrolases"/>
    <property type="match status" value="1"/>
</dbReference>
<dbReference type="InterPro" id="IPR027417">
    <property type="entry name" value="P-loop_NTPase"/>
</dbReference>
<dbReference type="Proteomes" id="UP000054566">
    <property type="component" value="Unassembled WGS sequence"/>
</dbReference>
<keyword evidence="1" id="KW-0547">Nucleotide-binding</keyword>
<dbReference type="GO" id="GO:0003924">
    <property type="term" value="F:GTPase activity"/>
    <property type="evidence" value="ECO:0007669"/>
    <property type="project" value="TreeGrafter"/>
</dbReference>
<dbReference type="EMBL" id="GG664351">
    <property type="protein sequence ID" value="KNC37011.1"/>
    <property type="molecule type" value="Genomic_DNA"/>
</dbReference>
<dbReference type="GO" id="GO:0005739">
    <property type="term" value="C:mitochondrion"/>
    <property type="evidence" value="ECO:0007669"/>
    <property type="project" value="TreeGrafter"/>
</dbReference>
<reference evidence="5" key="2">
    <citation type="submission" date="2015-07" db="EMBL/GenBank/DDBJ databases">
        <title>The genome sequence of Plasmodium falciparum RAJ116.</title>
        <authorList>
            <consortium name="The Broad Institute Genome Sequencing Platform"/>
            <person name="Volkman S.K."/>
            <person name="Neafsey D.E."/>
            <person name="Dash A.P."/>
            <person name="Chitnis C.E."/>
            <person name="Hartl D.L."/>
            <person name="Young S.K."/>
            <person name="Kodira C.D."/>
            <person name="Zeng Q."/>
            <person name="Koehrsen M."/>
            <person name="Godfrey P."/>
            <person name="Alvarado L."/>
            <person name="Berlin A."/>
            <person name="Borenstein D."/>
            <person name="Chen Z."/>
            <person name="Engels R."/>
            <person name="Freedman E."/>
            <person name="Gellesch M."/>
            <person name="Goldberg J."/>
            <person name="Griggs A."/>
            <person name="Gujja S."/>
            <person name="Heiman D."/>
            <person name="Hepburn T."/>
            <person name="Howarth C."/>
            <person name="Jen D."/>
            <person name="Larson L."/>
            <person name="Lewis B."/>
            <person name="Mehta T."/>
            <person name="Park D."/>
            <person name="Pearson M."/>
            <person name="Roberts A."/>
            <person name="Saif S."/>
            <person name="Shea T."/>
            <person name="Shenoy N."/>
            <person name="Sisk P."/>
            <person name="Stolte C."/>
            <person name="Sykes S."/>
            <person name="Walk T."/>
            <person name="White J."/>
            <person name="Yandava C."/>
            <person name="Wirth D.F."/>
            <person name="Nusbaum C."/>
            <person name="Birren B."/>
        </authorList>
    </citation>
    <scope>NUCLEOTIDE SEQUENCE [LARGE SCALE GENOMIC DNA]</scope>
    <source>
        <strain evidence="5">RAJ116</strain>
    </source>
</reference>
<dbReference type="GO" id="GO:0032543">
    <property type="term" value="P:mitochondrial translation"/>
    <property type="evidence" value="ECO:0007669"/>
    <property type="project" value="TreeGrafter"/>
</dbReference>
<keyword evidence="2" id="KW-0342">GTP-binding</keyword>
<evidence type="ECO:0000259" key="3">
    <source>
        <dbReference type="Pfam" id="PF01926"/>
    </source>
</evidence>
<protein>
    <recommendedName>
        <fullName evidence="3">G domain-containing protein</fullName>
    </recommendedName>
</protein>
<dbReference type="PANTHER" id="PTHR45782">
    <property type="entry name" value="MITOCHONDRIAL RIBOSOME-ASSOCIATED GTPASE 1"/>
    <property type="match status" value="1"/>
</dbReference>
<accession>A0A0L0CXT0</accession>
<dbReference type="FunFam" id="3.40.50.300:FF:001910">
    <property type="entry name" value="GTP-binding protein, putative"/>
    <property type="match status" value="1"/>
</dbReference>
<evidence type="ECO:0000313" key="5">
    <source>
        <dbReference type="Proteomes" id="UP000054566"/>
    </source>
</evidence>
<dbReference type="PANTHER" id="PTHR45782:SF4">
    <property type="entry name" value="MITOCHONDRIAL RIBOSOME-ASSOCIATED GTPASE 1"/>
    <property type="match status" value="1"/>
</dbReference>
<proteinExistence type="predicted"/>
<reference evidence="5" key="1">
    <citation type="submission" date="2015-07" db="EMBL/GenBank/DDBJ databases">
        <title>Annotation of Plasmodium falciparum RAJ116.</title>
        <authorList>
            <consortium name="The Broad Institute Genome Sequencing Platform"/>
            <person name="Volkman S.K."/>
            <person name="Neafsey D.E."/>
            <person name="Dash A.P."/>
            <person name="Chitnis C.E."/>
            <person name="Hartl D.L."/>
            <person name="Young S.K."/>
            <person name="Zeng Q."/>
            <person name="Koehrsen M."/>
            <person name="Alvarado L."/>
            <person name="Berlin A."/>
            <person name="Borenstein D."/>
            <person name="Chapman S.B."/>
            <person name="Chen Z."/>
            <person name="Engels R."/>
            <person name="Freedman E."/>
            <person name="Gellesch M."/>
            <person name="Goldberg J."/>
            <person name="Griggs A."/>
            <person name="Gujja S."/>
            <person name="Heilman E.R."/>
            <person name="Heiman D.I."/>
            <person name="Howarth C."/>
            <person name="Jen D."/>
            <person name="Larson L."/>
            <person name="Mehta T."/>
            <person name="Neiman D."/>
            <person name="Park D."/>
            <person name="Pearson M."/>
            <person name="Roberts A."/>
            <person name="Saif S."/>
            <person name="Shea T."/>
            <person name="Shenoy N."/>
            <person name="Sisk P."/>
            <person name="Stolte C."/>
            <person name="Sykes S."/>
            <person name="Walk T."/>
            <person name="White J."/>
            <person name="Yandava C."/>
            <person name="Haas B."/>
            <person name="Henn M.R."/>
            <person name="Nusbaum C."/>
            <person name="Birren B."/>
        </authorList>
    </citation>
    <scope>NUCLEOTIDE SEQUENCE [LARGE SCALE GENOMIC DNA]</scope>
    <source>
        <strain evidence="5">RAJ116</strain>
    </source>
</reference>
<dbReference type="Pfam" id="PF01926">
    <property type="entry name" value="MMR_HSR1"/>
    <property type="match status" value="1"/>
</dbReference>
<name>A0A0L0CXT0_PLAFA</name>
<evidence type="ECO:0000256" key="1">
    <source>
        <dbReference type="ARBA" id="ARBA00022741"/>
    </source>
</evidence>
<dbReference type="InterPro" id="IPR006073">
    <property type="entry name" value="GTP-bd"/>
</dbReference>
<dbReference type="OrthoDB" id="269151at2759"/>
<sequence>MGIPLNNVELIFKYSKQIIKKINIYLKSNLWALGYIQNMNDFKCNDDNHKNINNFEMSKHTKYKFNNEVECNVLSNHFYEKNKFDILLFEKLEDKKFAPIINISTFINSYNNKEYNEFTNDIIPYNINNSILNFEYNVVPLFYHILQYINYICTYIYFNTNTNENINIKESLIFISLTCLKNNFNISNHNILLMNNIYTILKSIHINEINKNILFIISLDYIYKYCNVKNIIRKLFRSSKNRKFNYNFNINDIHENTSVMDSSRISVWKKEIGPSLNDVFLKKDLDKIKHGDDENKNNIYLNTINVNKKNINNNINNNNNNNISSSCSSSELVEKKEKYSDFICRDKFIFDMNITCFPNYMHKSSLNIKKKFDISDLIIEVRDARLPFTCTNDFIIDDLKKKLAINYNNNNNKKKRIIILNKVDLIPRRLALKAQSLIEEKTNTMCLLTSSKYNKNISKIRDICKEMKPKFKSFGLFAMLIGLPNVGKSSIINSFKDITYNLSKYGYKNNKIAFEVNRKRVKTNVLAGTTKMIDTYKVSNNPLLYLIDTPGIFLPKLEDKEISLKLSSIGNTLDYKYDHMYVGDYILFTLNKHKHYNYVKILGLDSPSNDIRFISNVISTKLNLCRNYKYLDINGGCRFFIDMFRLGLLGHVCLEPVPDKQDFITYLDFKSDEPLSINSKKYPTPFRGLL</sequence>
<dbReference type="Gene3D" id="3.40.50.300">
    <property type="entry name" value="P-loop containing nucleotide triphosphate hydrolases"/>
    <property type="match status" value="1"/>
</dbReference>
<gene>
    <name evidence="4" type="ORF">PFLG_02308</name>
</gene>
<dbReference type="AlphaFoldDB" id="A0A0L0CXT0"/>
<dbReference type="InterPro" id="IPR023179">
    <property type="entry name" value="GTP-bd_ortho_bundle_sf"/>
</dbReference>
<organism evidence="4 5">
    <name type="scientific">Plasmodium falciparum RAJ116</name>
    <dbReference type="NCBI Taxonomy" id="580058"/>
    <lineage>
        <taxon>Eukaryota</taxon>
        <taxon>Sar</taxon>
        <taxon>Alveolata</taxon>
        <taxon>Apicomplexa</taxon>
        <taxon>Aconoidasida</taxon>
        <taxon>Haemosporida</taxon>
        <taxon>Plasmodiidae</taxon>
        <taxon>Plasmodium</taxon>
        <taxon>Plasmodium (Laverania)</taxon>
    </lineage>
</organism>
<feature type="domain" description="G" evidence="3">
    <location>
        <begin position="479"/>
        <end position="563"/>
    </location>
</feature>
<evidence type="ECO:0000313" key="4">
    <source>
        <dbReference type="EMBL" id="KNC37011.1"/>
    </source>
</evidence>
<dbReference type="GO" id="GO:0005525">
    <property type="term" value="F:GTP binding"/>
    <property type="evidence" value="ECO:0007669"/>
    <property type="project" value="UniProtKB-KW"/>
</dbReference>
<dbReference type="Gene3D" id="1.10.1580.10">
    <property type="match status" value="1"/>
</dbReference>